<organism evidence="1 2">
    <name type="scientific">Syphacia muris</name>
    <dbReference type="NCBI Taxonomy" id="451379"/>
    <lineage>
        <taxon>Eukaryota</taxon>
        <taxon>Metazoa</taxon>
        <taxon>Ecdysozoa</taxon>
        <taxon>Nematoda</taxon>
        <taxon>Chromadorea</taxon>
        <taxon>Rhabditida</taxon>
        <taxon>Spirurina</taxon>
        <taxon>Oxyuridomorpha</taxon>
        <taxon>Oxyuroidea</taxon>
        <taxon>Oxyuridae</taxon>
        <taxon>Syphacia</taxon>
    </lineage>
</organism>
<evidence type="ECO:0000313" key="1">
    <source>
        <dbReference type="Proteomes" id="UP000046393"/>
    </source>
</evidence>
<sequence length="89" mass="9819">MDVSLTELACVRASLWIGISVQSDEALPSDDDCKITFLHQCGGGALEMESIDEMIHCATRTAFELNTSFKKRLAEIEWGESSMVSTFLT</sequence>
<keyword evidence="1" id="KW-1185">Reference proteome</keyword>
<dbReference type="SUPFAM" id="SSF55666">
    <property type="entry name" value="Ribonuclease PH domain 2-like"/>
    <property type="match status" value="1"/>
</dbReference>
<dbReference type="Proteomes" id="UP000046393">
    <property type="component" value="Unplaced"/>
</dbReference>
<dbReference type="STRING" id="451379.A0A0N5AZ05"/>
<dbReference type="InterPro" id="IPR036345">
    <property type="entry name" value="ExoRNase_PH_dom2_sf"/>
</dbReference>
<reference evidence="2" key="1">
    <citation type="submission" date="2017-02" db="UniProtKB">
        <authorList>
            <consortium name="WormBaseParasite"/>
        </authorList>
    </citation>
    <scope>IDENTIFICATION</scope>
</reference>
<dbReference type="WBParaSite" id="SMUV_0001020801-mRNA-1">
    <property type="protein sequence ID" value="SMUV_0001020801-mRNA-1"/>
    <property type="gene ID" value="SMUV_0001020801"/>
</dbReference>
<proteinExistence type="predicted"/>
<dbReference type="AlphaFoldDB" id="A0A0N5AZ05"/>
<accession>A0A0N5AZ05</accession>
<evidence type="ECO:0000313" key="2">
    <source>
        <dbReference type="WBParaSite" id="SMUV_0001020801-mRNA-1"/>
    </source>
</evidence>
<name>A0A0N5AZ05_9BILA</name>
<protein>
    <submittedName>
        <fullName evidence="2">RNase_PH_C domain-containing protein</fullName>
    </submittedName>
</protein>